<evidence type="ECO:0000256" key="2">
    <source>
        <dbReference type="ARBA" id="ARBA00022475"/>
    </source>
</evidence>
<evidence type="ECO:0000256" key="5">
    <source>
        <dbReference type="ARBA" id="ARBA00023136"/>
    </source>
</evidence>
<dbReference type="Pfam" id="PF03626">
    <property type="entry name" value="COX4_pro"/>
    <property type="match status" value="1"/>
</dbReference>
<protein>
    <recommendedName>
        <fullName evidence="9">Cytochrome C oxidase subunit IV</fullName>
    </recommendedName>
</protein>
<keyword evidence="3 7" id="KW-0812">Transmembrane</keyword>
<evidence type="ECO:0000313" key="8">
    <source>
        <dbReference type="EMBL" id="SVB56666.1"/>
    </source>
</evidence>
<feature type="region of interest" description="Disordered" evidence="6">
    <location>
        <begin position="1"/>
        <end position="24"/>
    </location>
</feature>
<gene>
    <name evidence="8" type="ORF">METZ01_LOCUS209520</name>
</gene>
<dbReference type="NCBIfam" id="TIGR02229">
    <property type="entry name" value="caa3_sub_IV"/>
    <property type="match status" value="1"/>
</dbReference>
<keyword evidence="4 7" id="KW-1133">Transmembrane helix</keyword>
<evidence type="ECO:0000256" key="1">
    <source>
        <dbReference type="ARBA" id="ARBA00004651"/>
    </source>
</evidence>
<feature type="transmembrane region" description="Helical" evidence="7">
    <location>
        <begin position="88"/>
        <end position="110"/>
    </location>
</feature>
<reference evidence="8" key="1">
    <citation type="submission" date="2018-05" db="EMBL/GenBank/DDBJ databases">
        <authorList>
            <person name="Lanie J.A."/>
            <person name="Ng W.-L."/>
            <person name="Kazmierczak K.M."/>
            <person name="Andrzejewski T.M."/>
            <person name="Davidsen T.M."/>
            <person name="Wayne K.J."/>
            <person name="Tettelin H."/>
            <person name="Glass J.I."/>
            <person name="Rusch D."/>
            <person name="Podicherti R."/>
            <person name="Tsui H.-C.T."/>
            <person name="Winkler M.E."/>
        </authorList>
    </citation>
    <scope>NUCLEOTIDE SEQUENCE</scope>
</reference>
<dbReference type="EMBL" id="UINC01047412">
    <property type="protein sequence ID" value="SVB56666.1"/>
    <property type="molecule type" value="Genomic_DNA"/>
</dbReference>
<feature type="transmembrane region" description="Helical" evidence="7">
    <location>
        <begin position="55"/>
        <end position="76"/>
    </location>
</feature>
<dbReference type="GO" id="GO:0005886">
    <property type="term" value="C:plasma membrane"/>
    <property type="evidence" value="ECO:0007669"/>
    <property type="project" value="UniProtKB-SubCell"/>
</dbReference>
<organism evidence="8">
    <name type="scientific">marine metagenome</name>
    <dbReference type="NCBI Taxonomy" id="408172"/>
    <lineage>
        <taxon>unclassified sequences</taxon>
        <taxon>metagenomes</taxon>
        <taxon>ecological metagenomes</taxon>
    </lineage>
</organism>
<dbReference type="AlphaFoldDB" id="A0A382F0Y0"/>
<feature type="transmembrane region" description="Helical" evidence="7">
    <location>
        <begin position="28"/>
        <end position="49"/>
    </location>
</feature>
<proteinExistence type="predicted"/>
<evidence type="ECO:0000256" key="6">
    <source>
        <dbReference type="SAM" id="MobiDB-lite"/>
    </source>
</evidence>
<dbReference type="InterPro" id="IPR011743">
    <property type="entry name" value="Caa3_sub_IV"/>
</dbReference>
<evidence type="ECO:0000256" key="3">
    <source>
        <dbReference type="ARBA" id="ARBA00022692"/>
    </source>
</evidence>
<name>A0A382F0Y0_9ZZZZ</name>
<evidence type="ECO:0000256" key="7">
    <source>
        <dbReference type="SAM" id="Phobius"/>
    </source>
</evidence>
<comment type="subcellular location">
    <subcellularLocation>
        <location evidence="1">Cell membrane</location>
        <topology evidence="1">Multi-pass membrane protein</topology>
    </subcellularLocation>
</comment>
<evidence type="ECO:0008006" key="9">
    <source>
        <dbReference type="Google" id="ProtNLM"/>
    </source>
</evidence>
<sequence>MSTETEHTTESEKSDDEHDHEHPSDKKYFQIAGILAILTALEVGTYWLNSVPGEILIPLLMIMMVVKFFYVAAWFMHLRFDNSLFMKFFVSGLVLASVVYAIFLTVFEFWHKG</sequence>
<keyword evidence="2" id="KW-1003">Cell membrane</keyword>
<evidence type="ECO:0000256" key="4">
    <source>
        <dbReference type="ARBA" id="ARBA00022989"/>
    </source>
</evidence>
<keyword evidence="5 7" id="KW-0472">Membrane</keyword>
<dbReference type="InterPro" id="IPR005171">
    <property type="entry name" value="Cyt_c_oxidase_su4_prok"/>
</dbReference>
<accession>A0A382F0Y0</accession>